<evidence type="ECO:0000313" key="1">
    <source>
        <dbReference type="EMBL" id="MFL9881300.1"/>
    </source>
</evidence>
<dbReference type="Gene3D" id="3.40.50.1110">
    <property type="entry name" value="SGNH hydrolase"/>
    <property type="match status" value="2"/>
</dbReference>
<reference evidence="1 2" key="1">
    <citation type="journal article" date="2024" name="Chem. Sci.">
        <title>Discovery of megapolipeptins by genome mining of a Burkholderiales bacteria collection.</title>
        <authorList>
            <person name="Paulo B.S."/>
            <person name="Recchia M.J.J."/>
            <person name="Lee S."/>
            <person name="Fergusson C.H."/>
            <person name="Romanowski S.B."/>
            <person name="Hernandez A."/>
            <person name="Krull N."/>
            <person name="Liu D.Y."/>
            <person name="Cavanagh H."/>
            <person name="Bos A."/>
            <person name="Gray C.A."/>
            <person name="Murphy B.T."/>
            <person name="Linington R.G."/>
            <person name="Eustaquio A.S."/>
        </authorList>
    </citation>
    <scope>NUCLEOTIDE SEQUENCE [LARGE SCALE GENOMIC DNA]</scope>
    <source>
        <strain evidence="1 2">RL21-008-BIB-B</strain>
    </source>
</reference>
<gene>
    <name evidence="1" type="ORF">PQR63_23080</name>
</gene>
<evidence type="ECO:0000313" key="2">
    <source>
        <dbReference type="Proteomes" id="UP001629214"/>
    </source>
</evidence>
<comment type="caution">
    <text evidence="1">The sequence shown here is derived from an EMBL/GenBank/DDBJ whole genome shotgun (WGS) entry which is preliminary data.</text>
</comment>
<dbReference type="Proteomes" id="UP001629214">
    <property type="component" value="Unassembled WGS sequence"/>
</dbReference>
<dbReference type="RefSeq" id="WP_408170566.1">
    <property type="nucleotide sequence ID" value="NZ_JAQQFR010000022.1"/>
</dbReference>
<dbReference type="EMBL" id="JAQQFR010000022">
    <property type="protein sequence ID" value="MFL9881300.1"/>
    <property type="molecule type" value="Genomic_DNA"/>
</dbReference>
<proteinExistence type="predicted"/>
<name>A0ABW8ZFF8_9BURK</name>
<keyword evidence="2" id="KW-1185">Reference proteome</keyword>
<organism evidence="1 2">
    <name type="scientific">Herbaspirillum rhizosphaerae</name>
    <dbReference type="NCBI Taxonomy" id="346179"/>
    <lineage>
        <taxon>Bacteria</taxon>
        <taxon>Pseudomonadati</taxon>
        <taxon>Pseudomonadota</taxon>
        <taxon>Betaproteobacteria</taxon>
        <taxon>Burkholderiales</taxon>
        <taxon>Oxalobacteraceae</taxon>
        <taxon>Herbaspirillum</taxon>
    </lineage>
</organism>
<accession>A0ABW8ZFF8</accession>
<dbReference type="SUPFAM" id="SSF52266">
    <property type="entry name" value="SGNH hydrolase"/>
    <property type="match status" value="1"/>
</dbReference>
<protein>
    <submittedName>
        <fullName evidence="1">SGNH/GDSL hydrolase family protein</fullName>
    </submittedName>
</protein>
<dbReference type="InterPro" id="IPR036514">
    <property type="entry name" value="SGNH_hydro_sf"/>
</dbReference>
<dbReference type="Gene3D" id="2.60.120.260">
    <property type="entry name" value="Galactose-binding domain-like"/>
    <property type="match status" value="1"/>
</dbReference>
<dbReference type="GO" id="GO:0016787">
    <property type="term" value="F:hydrolase activity"/>
    <property type="evidence" value="ECO:0007669"/>
    <property type="project" value="UniProtKB-KW"/>
</dbReference>
<sequence length="336" mass="35204">MTYRSFGDSITAGAGASSFSNSYIGRLQSDLSITIDDAAVSSSMVMDQADALYSRSFGVGDKTLIMFGTNDQAKYDLDIDKRRYFIDGLRAFSFWSSTVCTLAPAMSYSGAVATSGLAWGSYGLSAPGAKAAFTSVGDVAALGSIRQYGNSSQFKVTIDGIVKGTFNTGGDVRTILGRSYGPMCLAFSGLGAGNHIVEVEAISANTTNPVFIHWASSGVCNGSAFIANIPHAVAYTYGGSSTNVDNYNAAILALINELISYGISVRLAGVVAALNPSDMFDNVHPNDSGHIKIRGIFYTLITGNAPPVILFETKTYIGSDGLFYIGAAGSVKKIDV</sequence>
<keyword evidence="1" id="KW-0378">Hydrolase</keyword>